<name>A0A9P0IFJ3_SPOLI</name>
<keyword evidence="3" id="KW-1185">Reference proteome</keyword>
<sequence length="361" mass="38736">MEMGPTSITDITKPYPAKEPVPETTSQECEDNEGADGQYGDHKKDTQSGGSGAMSASEPDLTQQGAARLLESLGVGRGSGAGRGNNPQRATRTNHSTSLFPSLVRLALSSNFPGGLLSAAQSYPSLVPNAQNALTLSLTSTSSESEQWLQVSLEDFLESCRAPALLTELEDDDEGDDALDSDKENEPTYQEVSRNLLSLMEEEALEAVRGNSGQGSRQRKPWDDDFVLKRQFSALIPAFDPRPGRTNLNQTVDLEIPLNESSDGEESSSTDTAGASAAAAPPAACPRCASCSARPARRCRWSGPRGHCTAPCSHSTRVCRSSTRTATSPTRTSPARFPSILYHSKNVMYLFNSCLLFLLLD</sequence>
<reference evidence="2" key="1">
    <citation type="submission" date="2022-02" db="EMBL/GenBank/DDBJ databases">
        <authorList>
            <person name="King R."/>
        </authorList>
    </citation>
    <scope>NUCLEOTIDE SEQUENCE</scope>
</reference>
<protein>
    <submittedName>
        <fullName evidence="2">Uncharacterized protein</fullName>
    </submittedName>
</protein>
<feature type="compositionally biased region" description="Acidic residues" evidence="1">
    <location>
        <begin position="168"/>
        <end position="179"/>
    </location>
</feature>
<feature type="region of interest" description="Disordered" evidence="1">
    <location>
        <begin position="168"/>
        <end position="191"/>
    </location>
</feature>
<dbReference type="AlphaFoldDB" id="A0A9P0IFJ3"/>
<gene>
    <name evidence="2" type="ORF">SPLIT_LOCUS12031</name>
</gene>
<dbReference type="EMBL" id="LR824539">
    <property type="protein sequence ID" value="CAH1646680.1"/>
    <property type="molecule type" value="Genomic_DNA"/>
</dbReference>
<evidence type="ECO:0000256" key="1">
    <source>
        <dbReference type="SAM" id="MobiDB-lite"/>
    </source>
</evidence>
<feature type="compositionally biased region" description="Polar residues" evidence="1">
    <location>
        <begin position="1"/>
        <end position="10"/>
    </location>
</feature>
<feature type="compositionally biased region" description="Polar residues" evidence="1">
    <location>
        <begin position="85"/>
        <end position="97"/>
    </location>
</feature>
<accession>A0A9P0IFJ3</accession>
<feature type="region of interest" description="Disordered" evidence="1">
    <location>
        <begin position="1"/>
        <end position="97"/>
    </location>
</feature>
<proteinExistence type="predicted"/>
<organism evidence="2 3">
    <name type="scientific">Spodoptera littoralis</name>
    <name type="common">Egyptian cotton leafworm</name>
    <dbReference type="NCBI Taxonomy" id="7109"/>
    <lineage>
        <taxon>Eukaryota</taxon>
        <taxon>Metazoa</taxon>
        <taxon>Ecdysozoa</taxon>
        <taxon>Arthropoda</taxon>
        <taxon>Hexapoda</taxon>
        <taxon>Insecta</taxon>
        <taxon>Pterygota</taxon>
        <taxon>Neoptera</taxon>
        <taxon>Endopterygota</taxon>
        <taxon>Lepidoptera</taxon>
        <taxon>Glossata</taxon>
        <taxon>Ditrysia</taxon>
        <taxon>Noctuoidea</taxon>
        <taxon>Noctuidae</taxon>
        <taxon>Amphipyrinae</taxon>
        <taxon>Spodoptera</taxon>
    </lineage>
</organism>
<dbReference type="Proteomes" id="UP001153321">
    <property type="component" value="Chromosome 8"/>
</dbReference>
<evidence type="ECO:0000313" key="2">
    <source>
        <dbReference type="EMBL" id="CAH1646680.1"/>
    </source>
</evidence>
<evidence type="ECO:0000313" key="3">
    <source>
        <dbReference type="Proteomes" id="UP001153321"/>
    </source>
</evidence>